<gene>
    <name evidence="4" type="ORF">CLV43_108463</name>
</gene>
<dbReference type="AlphaFoldDB" id="A0A2T0T0B6"/>
<sequence>MGSALIAAVDVAEPDAGHTTEEVLPQEARPAPKPVRRVPSTRAVRPGDLICGECGEGNAATRKFCGRCGESLRSAAVVRTPWWRRLAPRRGPKVVPAAKRPKAGTAGRRRPARRIGTFVRRYTVVVVLVSGLVVGVYPPLRTFVLDKARGVGTAATAVLGTALSPVRPTGIAPTDTELEGHPAKAAFDQFKNTYWAAGWQRGGGVQPAVSVDLGKVTALAKVIVTSGASDAFVAHDRPSILLFAYSNEKSDTVTLTDTPEPQEIALTNGLAAKVVRVQVLQVFESEGAQDVALTEVEFFGVG</sequence>
<dbReference type="InterPro" id="IPR008979">
    <property type="entry name" value="Galactose-bd-like_sf"/>
</dbReference>
<dbReference type="EMBL" id="PVTF01000008">
    <property type="protein sequence ID" value="PRY39063.1"/>
    <property type="molecule type" value="Genomic_DNA"/>
</dbReference>
<evidence type="ECO:0000256" key="2">
    <source>
        <dbReference type="SAM" id="Phobius"/>
    </source>
</evidence>
<dbReference type="Pfam" id="PF00754">
    <property type="entry name" value="F5_F8_type_C"/>
    <property type="match status" value="1"/>
</dbReference>
<dbReference type="InterPro" id="IPR057561">
    <property type="entry name" value="NADase_transloc"/>
</dbReference>
<feature type="transmembrane region" description="Helical" evidence="2">
    <location>
        <begin position="118"/>
        <end position="137"/>
    </location>
</feature>
<organism evidence="4 5">
    <name type="scientific">Umezawaea tangerina</name>
    <dbReference type="NCBI Taxonomy" id="84725"/>
    <lineage>
        <taxon>Bacteria</taxon>
        <taxon>Bacillati</taxon>
        <taxon>Actinomycetota</taxon>
        <taxon>Actinomycetes</taxon>
        <taxon>Pseudonocardiales</taxon>
        <taxon>Pseudonocardiaceae</taxon>
        <taxon>Umezawaea</taxon>
    </lineage>
</organism>
<protein>
    <submittedName>
        <fullName evidence="4">F5/8 type C domain-containing protein</fullName>
    </submittedName>
</protein>
<accession>A0A2T0T0B6</accession>
<keyword evidence="2" id="KW-0472">Membrane</keyword>
<dbReference type="Gene3D" id="2.60.120.260">
    <property type="entry name" value="Galactose-binding domain-like"/>
    <property type="match status" value="1"/>
</dbReference>
<comment type="caution">
    <text evidence="4">The sequence shown here is derived from an EMBL/GenBank/DDBJ whole genome shotgun (WGS) entry which is preliminary data.</text>
</comment>
<reference evidence="4 5" key="1">
    <citation type="submission" date="2018-03" db="EMBL/GenBank/DDBJ databases">
        <title>Genomic Encyclopedia of Archaeal and Bacterial Type Strains, Phase II (KMG-II): from individual species to whole genera.</title>
        <authorList>
            <person name="Goeker M."/>
        </authorList>
    </citation>
    <scope>NUCLEOTIDE SEQUENCE [LARGE SCALE GENOMIC DNA]</scope>
    <source>
        <strain evidence="4 5">DSM 44720</strain>
    </source>
</reference>
<name>A0A2T0T0B6_9PSEU</name>
<dbReference type="RefSeq" id="WP_170156011.1">
    <property type="nucleotide sequence ID" value="NZ_PVTF01000008.1"/>
</dbReference>
<dbReference type="Gene3D" id="4.10.1060.10">
    <property type="entry name" value="Zinc finger, RanBP2-type"/>
    <property type="match status" value="1"/>
</dbReference>
<keyword evidence="2" id="KW-1133">Transmembrane helix</keyword>
<evidence type="ECO:0000256" key="1">
    <source>
        <dbReference type="SAM" id="MobiDB-lite"/>
    </source>
</evidence>
<dbReference type="SUPFAM" id="SSF49785">
    <property type="entry name" value="Galactose-binding domain-like"/>
    <property type="match status" value="1"/>
</dbReference>
<keyword evidence="2" id="KW-0812">Transmembrane</keyword>
<evidence type="ECO:0000313" key="5">
    <source>
        <dbReference type="Proteomes" id="UP000239494"/>
    </source>
</evidence>
<feature type="domain" description="F5/8 type C" evidence="3">
    <location>
        <begin position="179"/>
        <end position="281"/>
    </location>
</feature>
<proteinExistence type="predicted"/>
<dbReference type="Proteomes" id="UP000239494">
    <property type="component" value="Unassembled WGS sequence"/>
</dbReference>
<keyword evidence="5" id="KW-1185">Reference proteome</keyword>
<evidence type="ECO:0000259" key="3">
    <source>
        <dbReference type="Pfam" id="PF00754"/>
    </source>
</evidence>
<feature type="region of interest" description="Disordered" evidence="1">
    <location>
        <begin position="16"/>
        <end position="39"/>
    </location>
</feature>
<evidence type="ECO:0000313" key="4">
    <source>
        <dbReference type="EMBL" id="PRY39063.1"/>
    </source>
</evidence>
<dbReference type="NCBIfam" id="NF047619">
    <property type="entry name" value="NADase_discoid"/>
    <property type="match status" value="1"/>
</dbReference>
<dbReference type="InterPro" id="IPR000421">
    <property type="entry name" value="FA58C"/>
</dbReference>